<comment type="similarity">
    <text evidence="1 7">Belongs to the peptidase S10 family.</text>
</comment>
<dbReference type="AlphaFoldDB" id="G3MPD5"/>
<dbReference type="Pfam" id="PF00450">
    <property type="entry name" value="Peptidase_S10"/>
    <property type="match status" value="1"/>
</dbReference>
<dbReference type="PANTHER" id="PTHR11802">
    <property type="entry name" value="SERINE PROTEASE FAMILY S10 SERINE CARBOXYPEPTIDASE"/>
    <property type="match status" value="1"/>
</dbReference>
<sequence length="465" mass="52197">MRTISLWVCVVLAGNICLATGSTDPGPLFLTPLILNGSIALAKTKSRVELFKEEANVTAYSGYITVNDVTESNLFFLHILAQENNDTAPLMLWTQGGPGMSSLFGQFLQNGPLGVNSIGKLFNRSHTIQKHVNILYVDVPVGAGFSFTKNKTAYASSLEDVTSAMKEFLRQFLCLFPEYTNRDFYVAGESYAGRYSVAIAYNFLTAPNDFAPVKLQGVVAGVPFVAPVFDVFDSSNFLYELSMLTNDGRNELARKFETMRQLAATNSTQNIMQALLLLSQTIFNDPANPTLFENLTSYSNHANALYSALPLEILQFINYVNTTKFKTAVHVGENATFYMFDPQVAFSLFPDIARDITKLVEHVLNETNVLVYLAQMDTLLPAANQRAYLRKLHWKHAAEYLAAERKPWRPHENYYGMAGYVKKVPRFTEVLLLEAGHYASFDRPDEVYHLMYNFTTNKQSNPNEK</sequence>
<keyword evidence="4 7" id="KW-0732">Signal</keyword>
<dbReference type="SUPFAM" id="SSF53474">
    <property type="entry name" value="alpha/beta-Hydrolases"/>
    <property type="match status" value="1"/>
</dbReference>
<feature type="signal peptide" evidence="7">
    <location>
        <begin position="1"/>
        <end position="21"/>
    </location>
</feature>
<dbReference type="PROSITE" id="PS00131">
    <property type="entry name" value="CARBOXYPEPT_SER_SER"/>
    <property type="match status" value="1"/>
</dbReference>
<evidence type="ECO:0000256" key="5">
    <source>
        <dbReference type="ARBA" id="ARBA00022801"/>
    </source>
</evidence>
<evidence type="ECO:0000256" key="7">
    <source>
        <dbReference type="RuleBase" id="RU361156"/>
    </source>
</evidence>
<dbReference type="GO" id="GO:0004185">
    <property type="term" value="F:serine-type carboxypeptidase activity"/>
    <property type="evidence" value="ECO:0007669"/>
    <property type="project" value="UniProtKB-UniRule"/>
</dbReference>
<keyword evidence="5 7" id="KW-0378">Hydrolase</keyword>
<dbReference type="EMBL" id="JO843736">
    <property type="protein sequence ID" value="AEO35353.1"/>
    <property type="molecule type" value="mRNA"/>
</dbReference>
<evidence type="ECO:0000256" key="4">
    <source>
        <dbReference type="ARBA" id="ARBA00022729"/>
    </source>
</evidence>
<proteinExistence type="evidence at transcript level"/>
<dbReference type="PANTHER" id="PTHR11802:SF472">
    <property type="entry name" value="SERINE CARBOXYPEPTIDASE CPVL-RELATED"/>
    <property type="match status" value="1"/>
</dbReference>
<dbReference type="Gene3D" id="3.40.50.1820">
    <property type="entry name" value="alpha/beta hydrolase"/>
    <property type="match status" value="1"/>
</dbReference>
<dbReference type="GO" id="GO:0006508">
    <property type="term" value="P:proteolysis"/>
    <property type="evidence" value="ECO:0007669"/>
    <property type="project" value="UniProtKB-KW"/>
</dbReference>
<evidence type="ECO:0000256" key="1">
    <source>
        <dbReference type="ARBA" id="ARBA00009431"/>
    </source>
</evidence>
<organism evidence="8">
    <name type="scientific">Amblyomma maculatum</name>
    <name type="common">Gulf Coast tick</name>
    <dbReference type="NCBI Taxonomy" id="34609"/>
    <lineage>
        <taxon>Eukaryota</taxon>
        <taxon>Metazoa</taxon>
        <taxon>Ecdysozoa</taxon>
        <taxon>Arthropoda</taxon>
        <taxon>Chelicerata</taxon>
        <taxon>Arachnida</taxon>
        <taxon>Acari</taxon>
        <taxon>Parasitiformes</taxon>
        <taxon>Ixodida</taxon>
        <taxon>Ixodoidea</taxon>
        <taxon>Ixodidae</taxon>
        <taxon>Amblyomminae</taxon>
        <taxon>Amblyomma</taxon>
    </lineage>
</organism>
<accession>G3MPD5</accession>
<dbReference type="PRINTS" id="PR00724">
    <property type="entry name" value="CRBOXYPTASEC"/>
</dbReference>
<evidence type="ECO:0000256" key="3">
    <source>
        <dbReference type="ARBA" id="ARBA00022670"/>
    </source>
</evidence>
<evidence type="ECO:0000256" key="2">
    <source>
        <dbReference type="ARBA" id="ARBA00022645"/>
    </source>
</evidence>
<keyword evidence="2 7" id="KW-0121">Carboxypeptidase</keyword>
<keyword evidence="6" id="KW-0325">Glycoprotein</keyword>
<keyword evidence="3 7" id="KW-0645">Protease</keyword>
<protein>
    <recommendedName>
        <fullName evidence="7">Carboxypeptidase</fullName>
        <ecNumber evidence="7">3.4.16.-</ecNumber>
    </recommendedName>
</protein>
<dbReference type="EC" id="3.4.16.-" evidence="7"/>
<feature type="chain" id="PRO_5006524904" description="Carboxypeptidase" evidence="7">
    <location>
        <begin position="22"/>
        <end position="465"/>
    </location>
</feature>
<dbReference type="InterPro" id="IPR018202">
    <property type="entry name" value="Ser_caboxypep_ser_AS"/>
</dbReference>
<name>G3MPD5_AMBMU</name>
<evidence type="ECO:0000313" key="8">
    <source>
        <dbReference type="EMBL" id="AEO35353.1"/>
    </source>
</evidence>
<dbReference type="InterPro" id="IPR029058">
    <property type="entry name" value="AB_hydrolase_fold"/>
</dbReference>
<dbReference type="InterPro" id="IPR001563">
    <property type="entry name" value="Peptidase_S10"/>
</dbReference>
<evidence type="ECO:0000256" key="6">
    <source>
        <dbReference type="ARBA" id="ARBA00023180"/>
    </source>
</evidence>
<reference evidence="8" key="1">
    <citation type="journal article" date="2011" name="PLoS ONE">
        <title>A deep insight into the sialotranscriptome of the gulf coast tick, Amblyomma maculatum.</title>
        <authorList>
            <person name="Karim S."/>
            <person name="Singh P."/>
            <person name="Ribeiro J.M."/>
        </authorList>
    </citation>
    <scope>NUCLEOTIDE SEQUENCE</scope>
    <source>
        <tissue evidence="8">Salivary gland</tissue>
    </source>
</reference>